<organism evidence="1">
    <name type="scientific">Flavobacterium sp. WC2416</name>
    <dbReference type="NCBI Taxonomy" id="3234141"/>
    <lineage>
        <taxon>Bacteria</taxon>
        <taxon>Pseudomonadati</taxon>
        <taxon>Bacteroidota</taxon>
        <taxon>Flavobacteriia</taxon>
        <taxon>Flavobacteriales</taxon>
        <taxon>Flavobacteriaceae</taxon>
        <taxon>Flavobacterium</taxon>
    </lineage>
</organism>
<dbReference type="RefSeq" id="WP_369765323.1">
    <property type="nucleotide sequence ID" value="NZ_CP165626.1"/>
</dbReference>
<gene>
    <name evidence="1" type="ORF">AB3G39_12085</name>
</gene>
<sequence length="160" mass="18858">MDQFELIITATCNHKLFKQVIDLIDNAPVLKTWKFTAFIDSKETIEKRINKLDTPFIIQDINLKQDQVKFIPITLEEYGEKQTIHIHLKNHTIHCSNKTLHQAIFIILEKIPVSPILFETFHLLQLPQSTRQQTVLIHLYEIQAYLDNFNLQQNQVVKLQ</sequence>
<proteinExistence type="predicted"/>
<reference evidence="1" key="1">
    <citation type="submission" date="2024-07" db="EMBL/GenBank/DDBJ databases">
        <authorList>
            <person name="Biller S.J."/>
        </authorList>
    </citation>
    <scope>NUCLEOTIDE SEQUENCE</scope>
    <source>
        <strain evidence="1">WC2416</strain>
    </source>
</reference>
<name>A0AB39W7Q4_9FLAO</name>
<protein>
    <submittedName>
        <fullName evidence="1">Uncharacterized protein</fullName>
    </submittedName>
</protein>
<dbReference type="EMBL" id="CP165626">
    <property type="protein sequence ID" value="XDU97908.1"/>
    <property type="molecule type" value="Genomic_DNA"/>
</dbReference>
<accession>A0AB39W7Q4</accession>
<evidence type="ECO:0000313" key="1">
    <source>
        <dbReference type="EMBL" id="XDU97908.1"/>
    </source>
</evidence>
<dbReference type="AlphaFoldDB" id="A0AB39W7Q4"/>